<dbReference type="RefSeq" id="WP_092076429.1">
    <property type="nucleotide sequence ID" value="NZ_FNAQ01000002.1"/>
</dbReference>
<name>A0A1G6Z708_9BACT</name>
<accession>A0A1G6Z708</accession>
<evidence type="ECO:0000259" key="2">
    <source>
        <dbReference type="PROSITE" id="PS51084"/>
    </source>
</evidence>
<proteinExistence type="predicted"/>
<comment type="caution">
    <text evidence="1">Lacks conserved residue(s) required for the propagation of feature annotation.</text>
</comment>
<dbReference type="GO" id="GO:0016787">
    <property type="term" value="F:hydrolase activity"/>
    <property type="evidence" value="ECO:0007669"/>
    <property type="project" value="UniProtKB-KW"/>
</dbReference>
<feature type="domain" description="HIT" evidence="2">
    <location>
        <begin position="40"/>
        <end position="108"/>
    </location>
</feature>
<reference evidence="4" key="1">
    <citation type="submission" date="2016-10" db="EMBL/GenBank/DDBJ databases">
        <authorList>
            <person name="Varghese N."/>
            <person name="Submissions S."/>
        </authorList>
    </citation>
    <scope>NUCLEOTIDE SEQUENCE [LARGE SCALE GENOMIC DNA]</scope>
    <source>
        <strain evidence="4">DSM 8987</strain>
    </source>
</reference>
<evidence type="ECO:0000313" key="3">
    <source>
        <dbReference type="EMBL" id="SDD98311.1"/>
    </source>
</evidence>
<dbReference type="SUPFAM" id="SSF54197">
    <property type="entry name" value="HIT-like"/>
    <property type="match status" value="1"/>
</dbReference>
<keyword evidence="4" id="KW-1185">Reference proteome</keyword>
<evidence type="ECO:0000313" key="4">
    <source>
        <dbReference type="Proteomes" id="UP000243205"/>
    </source>
</evidence>
<organism evidence="3 4">
    <name type="scientific">Desulfuromonas thiophila</name>
    <dbReference type="NCBI Taxonomy" id="57664"/>
    <lineage>
        <taxon>Bacteria</taxon>
        <taxon>Pseudomonadati</taxon>
        <taxon>Thermodesulfobacteriota</taxon>
        <taxon>Desulfuromonadia</taxon>
        <taxon>Desulfuromonadales</taxon>
        <taxon>Desulfuromonadaceae</taxon>
        <taxon>Desulfuromonas</taxon>
    </lineage>
</organism>
<dbReference type="EMBL" id="FNAQ01000002">
    <property type="protein sequence ID" value="SDD98311.1"/>
    <property type="molecule type" value="Genomic_DNA"/>
</dbReference>
<dbReference type="AlphaFoldDB" id="A0A1G6Z708"/>
<dbReference type="InterPro" id="IPR036265">
    <property type="entry name" value="HIT-like_sf"/>
</dbReference>
<dbReference type="Pfam" id="PF01230">
    <property type="entry name" value="HIT"/>
    <property type="match status" value="1"/>
</dbReference>
<dbReference type="InterPro" id="IPR011146">
    <property type="entry name" value="HIT-like"/>
</dbReference>
<dbReference type="STRING" id="57664.SAMN05661003_102318"/>
<sequence>MLTGHPPFVLDPRLAADCHVLGSTPHSEVLLLDNALLPWLILVPRCRHSEIIDLPGELQRAVLDEIAQLSRFVRQHFACDKLNTATIGNIVHQLHIHIVGRRTDDCCWPQVVWGQQQRQPYALDRVIQLRDRLAGEPGLQLRRNSELRDKALQNSCANS</sequence>
<protein>
    <submittedName>
        <fullName evidence="3">Diadenosine tetraphosphate (Ap4A) hydrolase</fullName>
    </submittedName>
</protein>
<dbReference type="OrthoDB" id="9784774at2"/>
<dbReference type="Proteomes" id="UP000243205">
    <property type="component" value="Unassembled WGS sequence"/>
</dbReference>
<gene>
    <name evidence="3" type="ORF">SAMN05661003_102318</name>
</gene>
<keyword evidence="3" id="KW-0378">Hydrolase</keyword>
<dbReference type="Gene3D" id="3.30.428.10">
    <property type="entry name" value="HIT-like"/>
    <property type="match status" value="1"/>
</dbReference>
<dbReference type="PROSITE" id="PS51084">
    <property type="entry name" value="HIT_2"/>
    <property type="match status" value="1"/>
</dbReference>
<evidence type="ECO:0000256" key="1">
    <source>
        <dbReference type="PROSITE-ProRule" id="PRU00464"/>
    </source>
</evidence>